<keyword evidence="2" id="KW-1185">Reference proteome</keyword>
<gene>
    <name evidence="1" type="ORF">ISN45_Aa01g039540</name>
</gene>
<dbReference type="AlphaFoldDB" id="A0A8T2C542"/>
<comment type="caution">
    <text evidence="1">The sequence shown here is derived from an EMBL/GenBank/DDBJ whole genome shotgun (WGS) entry which is preliminary data.</text>
</comment>
<proteinExistence type="predicted"/>
<feature type="non-terminal residue" evidence="1">
    <location>
        <position position="1"/>
    </location>
</feature>
<sequence>EGILSSLSCSSSGFKLRLKRCLLIPAEGQKLS</sequence>
<name>A0A8T2C542_9BRAS</name>
<dbReference type="Proteomes" id="UP000694240">
    <property type="component" value="Chromosome 6"/>
</dbReference>
<protein>
    <submittedName>
        <fullName evidence="1">Uncharacterized protein</fullName>
    </submittedName>
</protein>
<evidence type="ECO:0000313" key="1">
    <source>
        <dbReference type="EMBL" id="KAG7595248.1"/>
    </source>
</evidence>
<reference evidence="1 2" key="1">
    <citation type="submission" date="2020-12" db="EMBL/GenBank/DDBJ databases">
        <title>Concerted genomic and epigenomic changes stabilize Arabidopsis allopolyploids.</title>
        <authorList>
            <person name="Chen Z."/>
        </authorList>
    </citation>
    <scope>NUCLEOTIDE SEQUENCE [LARGE SCALE GENOMIC DNA]</scope>
    <source>
        <strain evidence="1">Allo738</strain>
        <tissue evidence="1">Leaf</tissue>
    </source>
</reference>
<dbReference type="EMBL" id="JAEFBK010000006">
    <property type="protein sequence ID" value="KAG7595248.1"/>
    <property type="molecule type" value="Genomic_DNA"/>
</dbReference>
<organism evidence="1 2">
    <name type="scientific">Arabidopsis thaliana x Arabidopsis arenosa</name>
    <dbReference type="NCBI Taxonomy" id="1240361"/>
    <lineage>
        <taxon>Eukaryota</taxon>
        <taxon>Viridiplantae</taxon>
        <taxon>Streptophyta</taxon>
        <taxon>Embryophyta</taxon>
        <taxon>Tracheophyta</taxon>
        <taxon>Spermatophyta</taxon>
        <taxon>Magnoliopsida</taxon>
        <taxon>eudicotyledons</taxon>
        <taxon>Gunneridae</taxon>
        <taxon>Pentapetalae</taxon>
        <taxon>rosids</taxon>
        <taxon>malvids</taxon>
        <taxon>Brassicales</taxon>
        <taxon>Brassicaceae</taxon>
        <taxon>Camelineae</taxon>
        <taxon>Arabidopsis</taxon>
    </lineage>
</organism>
<accession>A0A8T2C542</accession>
<evidence type="ECO:0000313" key="2">
    <source>
        <dbReference type="Proteomes" id="UP000694240"/>
    </source>
</evidence>